<evidence type="ECO:0000256" key="1">
    <source>
        <dbReference type="PIRSR" id="PIRSR000097-1"/>
    </source>
</evidence>
<dbReference type="InterPro" id="IPR036812">
    <property type="entry name" value="NAD(P)_OxRdtase_dom_sf"/>
</dbReference>
<evidence type="ECO:0000313" key="4">
    <source>
        <dbReference type="Proteomes" id="UP000585474"/>
    </source>
</evidence>
<feature type="domain" description="NADP-dependent oxidoreductase" evidence="2">
    <location>
        <begin position="61"/>
        <end position="170"/>
    </location>
</feature>
<dbReference type="SUPFAM" id="SSF51430">
    <property type="entry name" value="NAD(P)-linked oxidoreductase"/>
    <property type="match status" value="1"/>
</dbReference>
<gene>
    <name evidence="3" type="ORF">Acr_29g0005190</name>
</gene>
<evidence type="ECO:0000313" key="3">
    <source>
        <dbReference type="EMBL" id="GFZ21357.1"/>
    </source>
</evidence>
<dbReference type="AlphaFoldDB" id="A0A7J0HE01"/>
<dbReference type="InterPro" id="IPR023210">
    <property type="entry name" value="NADP_OxRdtase_dom"/>
</dbReference>
<name>A0A7J0HE01_9ERIC</name>
<protein>
    <submittedName>
        <fullName evidence="3">NAD(P)-linked oxidoreductase superfamily protein</fullName>
    </submittedName>
</protein>
<accession>A0A7J0HE01</accession>
<dbReference type="EMBL" id="BJWL01000029">
    <property type="protein sequence ID" value="GFZ21357.1"/>
    <property type="molecule type" value="Genomic_DNA"/>
</dbReference>
<dbReference type="InterPro" id="IPR020471">
    <property type="entry name" value="AKR"/>
</dbReference>
<organism evidence="3 4">
    <name type="scientific">Actinidia rufa</name>
    <dbReference type="NCBI Taxonomy" id="165716"/>
    <lineage>
        <taxon>Eukaryota</taxon>
        <taxon>Viridiplantae</taxon>
        <taxon>Streptophyta</taxon>
        <taxon>Embryophyta</taxon>
        <taxon>Tracheophyta</taxon>
        <taxon>Spermatophyta</taxon>
        <taxon>Magnoliopsida</taxon>
        <taxon>eudicotyledons</taxon>
        <taxon>Gunneridae</taxon>
        <taxon>Pentapetalae</taxon>
        <taxon>asterids</taxon>
        <taxon>Ericales</taxon>
        <taxon>Actinidiaceae</taxon>
        <taxon>Actinidia</taxon>
    </lineage>
</organism>
<dbReference type="OrthoDB" id="416253at2759"/>
<dbReference type="PIRSF" id="PIRSF000097">
    <property type="entry name" value="AKR"/>
    <property type="match status" value="1"/>
</dbReference>
<sequence>MKSIPEALLTCTDKTIPLVGFGTAVYPLPLQPSQTMKESILRAIEIGYRHFDSATVYEPWELEYLDLYLIHFPVSSTPGKYEGPIKEEDIVPMDLKSVWEAMEECKNVGLTKSIGVSNFSCKKLQLLLATANIPPAVNQVEMNPLWQQKKLREFCERNGIHVTAYSPLGANGTIWGSSQVHGIWVHEQGVSIVVKSFNEERMKENLDIFDWKLSEEECEKINQISQRKGCRGVLLISKDEGSYKFSEDIWDGEID</sequence>
<dbReference type="PRINTS" id="PR00069">
    <property type="entry name" value="ALDKETRDTASE"/>
</dbReference>
<dbReference type="PROSITE" id="PS00062">
    <property type="entry name" value="ALDOKETO_REDUCTASE_2"/>
    <property type="match status" value="1"/>
</dbReference>
<reference evidence="3 4" key="1">
    <citation type="submission" date="2019-07" db="EMBL/GenBank/DDBJ databases">
        <title>De Novo Assembly of kiwifruit Actinidia rufa.</title>
        <authorList>
            <person name="Sugita-Konishi S."/>
            <person name="Sato K."/>
            <person name="Mori E."/>
            <person name="Abe Y."/>
            <person name="Kisaki G."/>
            <person name="Hamano K."/>
            <person name="Suezawa K."/>
            <person name="Otani M."/>
            <person name="Fukuda T."/>
            <person name="Manabe T."/>
            <person name="Gomi K."/>
            <person name="Tabuchi M."/>
            <person name="Akimitsu K."/>
            <person name="Kataoka I."/>
        </authorList>
    </citation>
    <scope>NUCLEOTIDE SEQUENCE [LARGE SCALE GENOMIC DNA]</scope>
    <source>
        <strain evidence="4">cv. Fuchu</strain>
    </source>
</reference>
<comment type="caution">
    <text evidence="3">The sequence shown here is derived from an EMBL/GenBank/DDBJ whole genome shotgun (WGS) entry which is preliminary data.</text>
</comment>
<proteinExistence type="predicted"/>
<evidence type="ECO:0000259" key="2">
    <source>
        <dbReference type="Pfam" id="PF00248"/>
    </source>
</evidence>
<feature type="active site" description="Proton donor" evidence="1">
    <location>
        <position position="57"/>
    </location>
</feature>
<dbReference type="Proteomes" id="UP000585474">
    <property type="component" value="Unassembled WGS sequence"/>
</dbReference>
<dbReference type="PANTHER" id="PTHR11732">
    <property type="entry name" value="ALDO/KETO REDUCTASE"/>
    <property type="match status" value="1"/>
</dbReference>
<dbReference type="GO" id="GO:0016491">
    <property type="term" value="F:oxidoreductase activity"/>
    <property type="evidence" value="ECO:0007669"/>
    <property type="project" value="InterPro"/>
</dbReference>
<dbReference type="Gene3D" id="3.20.20.100">
    <property type="entry name" value="NADP-dependent oxidoreductase domain"/>
    <property type="match status" value="2"/>
</dbReference>
<dbReference type="Pfam" id="PF00248">
    <property type="entry name" value="Aldo_ket_red"/>
    <property type="match status" value="1"/>
</dbReference>
<keyword evidence="4" id="KW-1185">Reference proteome</keyword>
<dbReference type="InterPro" id="IPR018170">
    <property type="entry name" value="Aldo/ket_reductase_CS"/>
</dbReference>
<dbReference type="PROSITE" id="PS00063">
    <property type="entry name" value="ALDOKETO_REDUCTASE_3"/>
    <property type="match status" value="1"/>
</dbReference>